<proteinExistence type="predicted"/>
<evidence type="ECO:0000313" key="2">
    <source>
        <dbReference type="Proteomes" id="UP001204142"/>
    </source>
</evidence>
<gene>
    <name evidence="1" type="primary">pilO2</name>
    <name evidence="1" type="ORF">NQT62_01100</name>
</gene>
<name>A0ABT1WBZ2_9BURK</name>
<sequence length="435" mass="48832">MKDETSAVGQYAKRLLVAGLSWQPVFARRLWGQMAEIRQNALLLDCGLYASVKAGKTVVAGFDNFDESLSKEERNDAPYALAAVLARAFGDTDSLVAWRIRSGDRLGEVALVVIEHGVPTMDVIATESEVLAMMEYYQRSREESQLFRVVSNDTKIWVADVHIEDDSAFIKRHVQRADKIQTIPLDYKNLSQLIALVLVVLGAWVGYQYYSDASQKRALAQQIALQDKTQEYGQALEQSLGRVGLSTADYQTLLQSVYDLPFFINGWALQSMECKYAACTMKWMSVGGYTDQLEAAFPVKEGYGVLINKAVPSQAVVTRNFNLPLSGPKAWRELAVKSELDNWVLKQRQVYEHSKLKIEMFAEPEIWPTGYANISPEGAVSRYRFRFKGGVSMAEAFIRAQEKSMYWDSLTMTFAAVSSAAPEIELDLQGAYYAY</sequence>
<protein>
    <submittedName>
        <fullName evidence="1">Type 4b pilus protein PilO2</fullName>
    </submittedName>
</protein>
<keyword evidence="2" id="KW-1185">Reference proteome</keyword>
<reference evidence="1 2" key="1">
    <citation type="submission" date="2022-07" db="EMBL/GenBank/DDBJ databases">
        <authorList>
            <person name="Xamxidin M."/>
            <person name="Wu M."/>
        </authorList>
    </citation>
    <scope>NUCLEOTIDE SEQUENCE [LARGE SCALE GENOMIC DNA]</scope>
    <source>
        <strain evidence="1 2">NBRC 111650</strain>
    </source>
</reference>
<dbReference type="EMBL" id="JANIGO010000001">
    <property type="protein sequence ID" value="MCQ8895031.1"/>
    <property type="molecule type" value="Genomic_DNA"/>
</dbReference>
<accession>A0ABT1WBZ2</accession>
<dbReference type="Proteomes" id="UP001204142">
    <property type="component" value="Unassembled WGS sequence"/>
</dbReference>
<organism evidence="1 2">
    <name type="scientific">Limnobacter humi</name>
    <dbReference type="NCBI Taxonomy" id="1778671"/>
    <lineage>
        <taxon>Bacteria</taxon>
        <taxon>Pseudomonadati</taxon>
        <taxon>Pseudomonadota</taxon>
        <taxon>Betaproteobacteria</taxon>
        <taxon>Burkholderiales</taxon>
        <taxon>Burkholderiaceae</taxon>
        <taxon>Limnobacter</taxon>
    </lineage>
</organism>
<comment type="caution">
    <text evidence="1">The sequence shown here is derived from an EMBL/GenBank/DDBJ whole genome shotgun (WGS) entry which is preliminary data.</text>
</comment>
<evidence type="ECO:0000313" key="1">
    <source>
        <dbReference type="EMBL" id="MCQ8895031.1"/>
    </source>
</evidence>
<dbReference type="RefSeq" id="WP_256762691.1">
    <property type="nucleotide sequence ID" value="NZ_JANIGO010000001.1"/>
</dbReference>